<feature type="domain" description="VWFA" evidence="3">
    <location>
        <begin position="119"/>
        <end position="311"/>
    </location>
</feature>
<dbReference type="OrthoDB" id="142466at2"/>
<keyword evidence="1" id="KW-0472">Membrane</keyword>
<dbReference type="InterPro" id="IPR036465">
    <property type="entry name" value="vWFA_dom_sf"/>
</dbReference>
<evidence type="ECO:0000256" key="1">
    <source>
        <dbReference type="SAM" id="Phobius"/>
    </source>
</evidence>
<feature type="transmembrane region" description="Helical" evidence="1">
    <location>
        <begin position="375"/>
        <end position="396"/>
    </location>
</feature>
<gene>
    <name evidence="4" type="ORF">CJ255_17195</name>
</gene>
<evidence type="ECO:0000313" key="4">
    <source>
        <dbReference type="EMBL" id="PDW01822.1"/>
    </source>
</evidence>
<proteinExistence type="predicted"/>
<reference evidence="5" key="1">
    <citation type="submission" date="2017-08" db="EMBL/GenBank/DDBJ databases">
        <authorList>
            <person name="Grouzdev D.S."/>
            <person name="Gaisin V.A."/>
            <person name="Rysina M.S."/>
            <person name="Gorlenko V.M."/>
        </authorList>
    </citation>
    <scope>NUCLEOTIDE SEQUENCE [LARGE SCALE GENOMIC DNA]</scope>
    <source>
        <strain evidence="5">Kir15-3F</strain>
    </source>
</reference>
<dbReference type="EMBL" id="NQWI01000106">
    <property type="protein sequence ID" value="PDW01822.1"/>
    <property type="molecule type" value="Genomic_DNA"/>
</dbReference>
<dbReference type="SUPFAM" id="SSF53300">
    <property type="entry name" value="vWA-like"/>
    <property type="match status" value="1"/>
</dbReference>
<dbReference type="Gene3D" id="3.40.50.410">
    <property type="entry name" value="von Willebrand factor, type A domain"/>
    <property type="match status" value="1"/>
</dbReference>
<protein>
    <recommendedName>
        <fullName evidence="3">VWFA domain-containing protein</fullName>
    </recommendedName>
</protein>
<keyword evidence="1" id="KW-0812">Transmembrane</keyword>
<keyword evidence="2" id="KW-0732">Signal</keyword>
<evidence type="ECO:0000256" key="2">
    <source>
        <dbReference type="SAM" id="SignalP"/>
    </source>
</evidence>
<dbReference type="PROSITE" id="PS50234">
    <property type="entry name" value="VWFA"/>
    <property type="match status" value="1"/>
</dbReference>
<dbReference type="RefSeq" id="WP_097645333.1">
    <property type="nucleotide sequence ID" value="NZ_NQWI01000106.1"/>
</dbReference>
<keyword evidence="1" id="KW-1133">Transmembrane helix</keyword>
<sequence length="415" mass="43514">MRRLLFVALGLALLLPSLAFAQTIPQAQIDTYGLRIDGRTVEVLFRVTDRATGRDVQGLQSRDIRLLENNVLINASVDLVEAHTDAANPMRTVDMPAVPSGALPVSGSQPVELNVVGATIGIVFDASLLTNVAGDPTDYVARGRGLITDFLEAGRPIAPSNPEQIGLFIPLSVPTVAGEQIRPSELPNFVQDRNAVINTLNQMAPRSGKTNVLDTIAIAVAATADAATQRGADAYLLVVTDGGDVASVGSIDALVAEATARQVKLLVVGVGPQERIATNAAMLTTLASRTNGAYIGNPTSDELKDFYRNHVSIVGQSAYLLRYTTDILDDGQTHNLAIRVDGSASGESPPIPLLVNVNVGDVTGSMDLGPVLQAYAIRAIPLVIICSLIITALLAVSNKVSKGRSSSLSGGITRT</sequence>
<keyword evidence="5" id="KW-1185">Reference proteome</keyword>
<evidence type="ECO:0000259" key="3">
    <source>
        <dbReference type="PROSITE" id="PS50234"/>
    </source>
</evidence>
<dbReference type="Proteomes" id="UP000220527">
    <property type="component" value="Unassembled WGS sequence"/>
</dbReference>
<dbReference type="InterPro" id="IPR002035">
    <property type="entry name" value="VWF_A"/>
</dbReference>
<accession>A0A2A6RFM5</accession>
<evidence type="ECO:0000313" key="5">
    <source>
        <dbReference type="Proteomes" id="UP000220527"/>
    </source>
</evidence>
<organism evidence="4 5">
    <name type="scientific">Candidatus Viridilinea mediisalina</name>
    <dbReference type="NCBI Taxonomy" id="2024553"/>
    <lineage>
        <taxon>Bacteria</taxon>
        <taxon>Bacillati</taxon>
        <taxon>Chloroflexota</taxon>
        <taxon>Chloroflexia</taxon>
        <taxon>Chloroflexales</taxon>
        <taxon>Chloroflexineae</taxon>
        <taxon>Oscillochloridaceae</taxon>
        <taxon>Candidatus Viridilinea</taxon>
    </lineage>
</organism>
<feature type="signal peptide" evidence="2">
    <location>
        <begin position="1"/>
        <end position="21"/>
    </location>
</feature>
<feature type="chain" id="PRO_5013151097" description="VWFA domain-containing protein" evidence="2">
    <location>
        <begin position="22"/>
        <end position="415"/>
    </location>
</feature>
<comment type="caution">
    <text evidence="4">The sequence shown here is derived from an EMBL/GenBank/DDBJ whole genome shotgun (WGS) entry which is preliminary data.</text>
</comment>
<dbReference type="Pfam" id="PF00092">
    <property type="entry name" value="VWA"/>
    <property type="match status" value="1"/>
</dbReference>
<dbReference type="AlphaFoldDB" id="A0A2A6RFM5"/>
<name>A0A2A6RFM5_9CHLR</name>